<feature type="domain" description="Ig-like" evidence="1">
    <location>
        <begin position="35"/>
        <end position="131"/>
    </location>
</feature>
<name>A0A914D5V0_9BILA</name>
<dbReference type="Proteomes" id="UP000887540">
    <property type="component" value="Unplaced"/>
</dbReference>
<sequence>MTNYTITVRGISNLGPGLYTQNNILVSTGLADRTPIVNLKPKELKALEPSMQEMEFICEAVGIPKPEISWTWNSVPIEDGVDRFRLFDISDVNSKEETQSKLVFEASTRSGVISCHAENRDGADEQNVEIEILGPGSPPKHIRPKTLENGFHVEWEAPKYPNGEIT</sequence>
<organism evidence="2 3">
    <name type="scientific">Acrobeloides nanus</name>
    <dbReference type="NCBI Taxonomy" id="290746"/>
    <lineage>
        <taxon>Eukaryota</taxon>
        <taxon>Metazoa</taxon>
        <taxon>Ecdysozoa</taxon>
        <taxon>Nematoda</taxon>
        <taxon>Chromadorea</taxon>
        <taxon>Rhabditida</taxon>
        <taxon>Tylenchina</taxon>
        <taxon>Cephalobomorpha</taxon>
        <taxon>Cephaloboidea</taxon>
        <taxon>Cephalobidae</taxon>
        <taxon>Acrobeloides</taxon>
    </lineage>
</organism>
<dbReference type="InterPro" id="IPR007110">
    <property type="entry name" value="Ig-like_dom"/>
</dbReference>
<dbReference type="PROSITE" id="PS50835">
    <property type="entry name" value="IG_LIKE"/>
    <property type="match status" value="1"/>
</dbReference>
<proteinExistence type="predicted"/>
<dbReference type="AlphaFoldDB" id="A0A914D5V0"/>
<dbReference type="InterPro" id="IPR013783">
    <property type="entry name" value="Ig-like_fold"/>
</dbReference>
<dbReference type="WBParaSite" id="ACRNAN_scaffold19484.g25688.t1">
    <property type="protein sequence ID" value="ACRNAN_scaffold19484.g25688.t1"/>
    <property type="gene ID" value="ACRNAN_scaffold19484.g25688"/>
</dbReference>
<evidence type="ECO:0000313" key="3">
    <source>
        <dbReference type="WBParaSite" id="ACRNAN_scaffold19484.g25688.t1"/>
    </source>
</evidence>
<dbReference type="SUPFAM" id="SSF48726">
    <property type="entry name" value="Immunoglobulin"/>
    <property type="match status" value="1"/>
</dbReference>
<dbReference type="InterPro" id="IPR036179">
    <property type="entry name" value="Ig-like_dom_sf"/>
</dbReference>
<dbReference type="Pfam" id="PF13927">
    <property type="entry name" value="Ig_3"/>
    <property type="match status" value="1"/>
</dbReference>
<dbReference type="Gene3D" id="2.60.40.10">
    <property type="entry name" value="Immunoglobulins"/>
    <property type="match status" value="1"/>
</dbReference>
<protein>
    <submittedName>
        <fullName evidence="3">Ig-like domain-containing protein</fullName>
    </submittedName>
</protein>
<accession>A0A914D5V0</accession>
<keyword evidence="2" id="KW-1185">Reference proteome</keyword>
<reference evidence="3" key="1">
    <citation type="submission" date="2022-11" db="UniProtKB">
        <authorList>
            <consortium name="WormBaseParasite"/>
        </authorList>
    </citation>
    <scope>IDENTIFICATION</scope>
</reference>
<evidence type="ECO:0000313" key="2">
    <source>
        <dbReference type="Proteomes" id="UP000887540"/>
    </source>
</evidence>
<evidence type="ECO:0000259" key="1">
    <source>
        <dbReference type="PROSITE" id="PS50835"/>
    </source>
</evidence>